<sequence length="145" mass="16047">MAGQEVVVVIGPSGSGKSTFLRCLNYLEEPTSGEIVIDGINLTAKDSVSNKVRMEVGMVFQRFNLHCYTFTVGKTKQAGGCRSGWGYHHGYHPAADSQVYRRRYCRNRGDQRYCSVRAGAASNTAADNILTLIFGRFAQAVFIIW</sequence>
<organism evidence="7 8">
    <name type="scientific">Pelotomaculum propionicicum</name>
    <dbReference type="NCBI Taxonomy" id="258475"/>
    <lineage>
        <taxon>Bacteria</taxon>
        <taxon>Bacillati</taxon>
        <taxon>Bacillota</taxon>
        <taxon>Clostridia</taxon>
        <taxon>Eubacteriales</taxon>
        <taxon>Desulfotomaculaceae</taxon>
        <taxon>Pelotomaculum</taxon>
    </lineage>
</organism>
<name>A0A4Y7RL70_9FIRM</name>
<dbReference type="InterPro" id="IPR027417">
    <property type="entry name" value="P-loop_NTPase"/>
</dbReference>
<dbReference type="PANTHER" id="PTHR43166">
    <property type="entry name" value="AMINO ACID IMPORT ATP-BINDING PROTEIN"/>
    <property type="match status" value="1"/>
</dbReference>
<keyword evidence="7" id="KW-0067">ATP-binding</keyword>
<gene>
    <name evidence="7" type="primary">glnQ_3</name>
    <name evidence="7" type="ORF">Pmgp_02915</name>
</gene>
<comment type="subcellular location">
    <subcellularLocation>
        <location evidence="1">Cell membrane</location>
        <topology evidence="1">Peripheral membrane protein</topology>
    </subcellularLocation>
</comment>
<dbReference type="GO" id="GO:0005886">
    <property type="term" value="C:plasma membrane"/>
    <property type="evidence" value="ECO:0007669"/>
    <property type="project" value="UniProtKB-SubCell"/>
</dbReference>
<evidence type="ECO:0000256" key="2">
    <source>
        <dbReference type="ARBA" id="ARBA00005417"/>
    </source>
</evidence>
<reference evidence="7 8" key="1">
    <citation type="journal article" date="2018" name="Environ. Microbiol.">
        <title>Novel energy conservation strategies and behaviour of Pelotomaculum schinkii driving syntrophic propionate catabolism.</title>
        <authorList>
            <person name="Hidalgo-Ahumada C.A.P."/>
            <person name="Nobu M.K."/>
            <person name="Narihiro T."/>
            <person name="Tamaki H."/>
            <person name="Liu W.T."/>
            <person name="Kamagata Y."/>
            <person name="Stams A.J.M."/>
            <person name="Imachi H."/>
            <person name="Sousa D.Z."/>
        </authorList>
    </citation>
    <scope>NUCLEOTIDE SEQUENCE [LARGE SCALE GENOMIC DNA]</scope>
    <source>
        <strain evidence="7 8">MGP</strain>
    </source>
</reference>
<evidence type="ECO:0000256" key="4">
    <source>
        <dbReference type="ARBA" id="ARBA00022475"/>
    </source>
</evidence>
<feature type="domain" description="ABC transporter" evidence="6">
    <location>
        <begin position="4"/>
        <end position="75"/>
    </location>
</feature>
<keyword evidence="3" id="KW-0813">Transport</keyword>
<dbReference type="GO" id="GO:0016887">
    <property type="term" value="F:ATP hydrolysis activity"/>
    <property type="evidence" value="ECO:0007669"/>
    <property type="project" value="InterPro"/>
</dbReference>
<dbReference type="Gene3D" id="3.40.50.300">
    <property type="entry name" value="P-loop containing nucleotide triphosphate hydrolases"/>
    <property type="match status" value="1"/>
</dbReference>
<dbReference type="EMBL" id="QFFZ01000039">
    <property type="protein sequence ID" value="TEB09738.1"/>
    <property type="molecule type" value="Genomic_DNA"/>
</dbReference>
<dbReference type="Proteomes" id="UP000297597">
    <property type="component" value="Unassembled WGS sequence"/>
</dbReference>
<dbReference type="InterPro" id="IPR003439">
    <property type="entry name" value="ABC_transporter-like_ATP-bd"/>
</dbReference>
<evidence type="ECO:0000256" key="3">
    <source>
        <dbReference type="ARBA" id="ARBA00022448"/>
    </source>
</evidence>
<dbReference type="PANTHER" id="PTHR43166:SF9">
    <property type="entry name" value="GLUTAMATE_ASPARTATE IMPORT ATP-BINDING PROTEIN GLTL"/>
    <property type="match status" value="1"/>
</dbReference>
<dbReference type="InterPro" id="IPR050086">
    <property type="entry name" value="MetN_ABC_transporter-like"/>
</dbReference>
<evidence type="ECO:0000259" key="6">
    <source>
        <dbReference type="Pfam" id="PF00005"/>
    </source>
</evidence>
<dbReference type="AlphaFoldDB" id="A0A4Y7RL70"/>
<accession>A0A4Y7RL70</accession>
<dbReference type="Pfam" id="PF00005">
    <property type="entry name" value="ABC_tran"/>
    <property type="match status" value="1"/>
</dbReference>
<evidence type="ECO:0000313" key="8">
    <source>
        <dbReference type="Proteomes" id="UP000297597"/>
    </source>
</evidence>
<comment type="caution">
    <text evidence="7">The sequence shown here is derived from an EMBL/GenBank/DDBJ whole genome shotgun (WGS) entry which is preliminary data.</text>
</comment>
<evidence type="ECO:0000313" key="7">
    <source>
        <dbReference type="EMBL" id="TEB09738.1"/>
    </source>
</evidence>
<dbReference type="SUPFAM" id="SSF52540">
    <property type="entry name" value="P-loop containing nucleoside triphosphate hydrolases"/>
    <property type="match status" value="1"/>
</dbReference>
<evidence type="ECO:0000256" key="5">
    <source>
        <dbReference type="ARBA" id="ARBA00023136"/>
    </source>
</evidence>
<dbReference type="GO" id="GO:0005524">
    <property type="term" value="F:ATP binding"/>
    <property type="evidence" value="ECO:0007669"/>
    <property type="project" value="UniProtKB-KW"/>
</dbReference>
<protein>
    <submittedName>
        <fullName evidence="7">Glutamine transport ATP-binding protein GlnQ</fullName>
    </submittedName>
</protein>
<keyword evidence="7" id="KW-0547">Nucleotide-binding</keyword>
<proteinExistence type="inferred from homology"/>
<keyword evidence="8" id="KW-1185">Reference proteome</keyword>
<comment type="similarity">
    <text evidence="2">Belongs to the ABC transporter superfamily.</text>
</comment>
<keyword evidence="5" id="KW-0472">Membrane</keyword>
<keyword evidence="4" id="KW-1003">Cell membrane</keyword>
<evidence type="ECO:0000256" key="1">
    <source>
        <dbReference type="ARBA" id="ARBA00004202"/>
    </source>
</evidence>